<proteinExistence type="predicted"/>
<dbReference type="Proteomes" id="UP000729402">
    <property type="component" value="Unassembled WGS sequence"/>
</dbReference>
<comment type="caution">
    <text evidence="2">The sequence shown here is derived from an EMBL/GenBank/DDBJ whole genome shotgun (WGS) entry which is preliminary data.</text>
</comment>
<evidence type="ECO:0000313" key="2">
    <source>
        <dbReference type="EMBL" id="KAG8070953.1"/>
    </source>
</evidence>
<dbReference type="EMBL" id="JAAALK010000283">
    <property type="protein sequence ID" value="KAG8070953.1"/>
    <property type="molecule type" value="Genomic_DNA"/>
</dbReference>
<dbReference type="AlphaFoldDB" id="A0A8J5W1N3"/>
<organism evidence="2 3">
    <name type="scientific">Zizania palustris</name>
    <name type="common">Northern wild rice</name>
    <dbReference type="NCBI Taxonomy" id="103762"/>
    <lineage>
        <taxon>Eukaryota</taxon>
        <taxon>Viridiplantae</taxon>
        <taxon>Streptophyta</taxon>
        <taxon>Embryophyta</taxon>
        <taxon>Tracheophyta</taxon>
        <taxon>Spermatophyta</taxon>
        <taxon>Magnoliopsida</taxon>
        <taxon>Liliopsida</taxon>
        <taxon>Poales</taxon>
        <taxon>Poaceae</taxon>
        <taxon>BOP clade</taxon>
        <taxon>Oryzoideae</taxon>
        <taxon>Oryzeae</taxon>
        <taxon>Zizaniinae</taxon>
        <taxon>Zizania</taxon>
    </lineage>
</organism>
<keyword evidence="3" id="KW-1185">Reference proteome</keyword>
<reference evidence="2" key="1">
    <citation type="journal article" date="2021" name="bioRxiv">
        <title>Whole Genome Assembly and Annotation of Northern Wild Rice, Zizania palustris L., Supports a Whole Genome Duplication in the Zizania Genus.</title>
        <authorList>
            <person name="Haas M."/>
            <person name="Kono T."/>
            <person name="Macchietto M."/>
            <person name="Millas R."/>
            <person name="McGilp L."/>
            <person name="Shao M."/>
            <person name="Duquette J."/>
            <person name="Hirsch C.N."/>
            <person name="Kimball J."/>
        </authorList>
    </citation>
    <scope>NUCLEOTIDE SEQUENCE</scope>
    <source>
        <tissue evidence="2">Fresh leaf tissue</tissue>
    </source>
</reference>
<accession>A0A8J5W1N3</accession>
<name>A0A8J5W1N3_ZIZPA</name>
<feature type="region of interest" description="Disordered" evidence="1">
    <location>
        <begin position="1"/>
        <end position="112"/>
    </location>
</feature>
<evidence type="ECO:0000256" key="1">
    <source>
        <dbReference type="SAM" id="MobiDB-lite"/>
    </source>
</evidence>
<evidence type="ECO:0000313" key="3">
    <source>
        <dbReference type="Proteomes" id="UP000729402"/>
    </source>
</evidence>
<protein>
    <submittedName>
        <fullName evidence="2">Uncharacterized protein</fullName>
    </submittedName>
</protein>
<gene>
    <name evidence="2" type="ORF">GUJ93_ZPchr0006g46053</name>
</gene>
<sequence length="112" mass="12709">METVSNLHHGKYREDKNSESTGRGGGWNPRRKRRINPKSDHTARNPPFLTPEIRASERARDHPPSKGGTKKKSTKEKWTNRPCAVRAEGRKEKIGSASTSTTTRQCELELEE</sequence>
<feature type="compositionally biased region" description="Polar residues" evidence="1">
    <location>
        <begin position="96"/>
        <end position="105"/>
    </location>
</feature>
<reference evidence="2" key="2">
    <citation type="submission" date="2021-02" db="EMBL/GenBank/DDBJ databases">
        <authorList>
            <person name="Kimball J.A."/>
            <person name="Haas M.W."/>
            <person name="Macchietto M."/>
            <person name="Kono T."/>
            <person name="Duquette J."/>
            <person name="Shao M."/>
        </authorList>
    </citation>
    <scope>NUCLEOTIDE SEQUENCE</scope>
    <source>
        <tissue evidence="2">Fresh leaf tissue</tissue>
    </source>
</reference>
<feature type="compositionally biased region" description="Basic and acidic residues" evidence="1">
    <location>
        <begin position="54"/>
        <end position="64"/>
    </location>
</feature>